<dbReference type="InterPro" id="IPR037523">
    <property type="entry name" value="VOC_core"/>
</dbReference>
<evidence type="ECO:0000313" key="2">
    <source>
        <dbReference type="EMBL" id="MBL1078770.1"/>
    </source>
</evidence>
<dbReference type="InterPro" id="IPR004360">
    <property type="entry name" value="Glyas_Fos-R_dOase_dom"/>
</dbReference>
<accession>A0ABS1MDM9</accession>
<keyword evidence="3" id="KW-1185">Reference proteome</keyword>
<dbReference type="PROSITE" id="PS51819">
    <property type="entry name" value="VOC"/>
    <property type="match status" value="1"/>
</dbReference>
<reference evidence="2 3" key="1">
    <citation type="submission" date="2021-01" db="EMBL/GenBank/DDBJ databases">
        <title>WGS of actinomycetes isolated from Thailand.</title>
        <authorList>
            <person name="Thawai C."/>
        </authorList>
    </citation>
    <scope>NUCLEOTIDE SEQUENCE [LARGE SCALE GENOMIC DNA]</scope>
    <source>
        <strain evidence="2 3">LPG 2</strain>
    </source>
</reference>
<feature type="domain" description="VOC" evidence="1">
    <location>
        <begin position="6"/>
        <end position="127"/>
    </location>
</feature>
<dbReference type="Proteomes" id="UP000602198">
    <property type="component" value="Unassembled WGS sequence"/>
</dbReference>
<organism evidence="2 3">
    <name type="scientific">Nocardia acididurans</name>
    <dbReference type="NCBI Taxonomy" id="2802282"/>
    <lineage>
        <taxon>Bacteria</taxon>
        <taxon>Bacillati</taxon>
        <taxon>Actinomycetota</taxon>
        <taxon>Actinomycetes</taxon>
        <taxon>Mycobacteriales</taxon>
        <taxon>Nocardiaceae</taxon>
        <taxon>Nocardia</taxon>
    </lineage>
</organism>
<evidence type="ECO:0000313" key="3">
    <source>
        <dbReference type="Proteomes" id="UP000602198"/>
    </source>
</evidence>
<proteinExistence type="predicted"/>
<gene>
    <name evidence="2" type="ORF">JK358_30640</name>
</gene>
<dbReference type="Gene3D" id="3.10.180.10">
    <property type="entry name" value="2,3-Dihydroxybiphenyl 1,2-Dioxygenase, domain 1"/>
    <property type="match status" value="1"/>
</dbReference>
<protein>
    <submittedName>
        <fullName evidence="2">VOC family protein</fullName>
    </submittedName>
</protein>
<sequence length="154" mass="16983">MGVVTGFAHVKIPVTDLKTSTAWYRALLELEPGFEFVENGVLRGVGLVDRSTGVRVSLRERAFCVGAPDLTGFDIVAFRLPTQDALDDFIAHCRDLGLDYTYQDRGTFGAAIDVPDPDGTIVRFIFDRVEPETFVGLEFDDTGYLGSYDTPQLP</sequence>
<dbReference type="RefSeq" id="WP_201954567.1">
    <property type="nucleotide sequence ID" value="NZ_JAERRJ010000013.1"/>
</dbReference>
<evidence type="ECO:0000259" key="1">
    <source>
        <dbReference type="PROSITE" id="PS51819"/>
    </source>
</evidence>
<dbReference type="InterPro" id="IPR029068">
    <property type="entry name" value="Glyas_Bleomycin-R_OHBP_Dase"/>
</dbReference>
<dbReference type="SUPFAM" id="SSF54593">
    <property type="entry name" value="Glyoxalase/Bleomycin resistance protein/Dihydroxybiphenyl dioxygenase"/>
    <property type="match status" value="1"/>
</dbReference>
<dbReference type="Pfam" id="PF00903">
    <property type="entry name" value="Glyoxalase"/>
    <property type="match status" value="1"/>
</dbReference>
<comment type="caution">
    <text evidence="2">The sequence shown here is derived from an EMBL/GenBank/DDBJ whole genome shotgun (WGS) entry which is preliminary data.</text>
</comment>
<dbReference type="EMBL" id="JAERRJ010000013">
    <property type="protein sequence ID" value="MBL1078770.1"/>
    <property type="molecule type" value="Genomic_DNA"/>
</dbReference>
<name>A0ABS1MDM9_9NOCA</name>